<evidence type="ECO:0000256" key="4">
    <source>
        <dbReference type="ARBA" id="ARBA00022723"/>
    </source>
</evidence>
<dbReference type="SUPFAM" id="SSF101821">
    <property type="entry name" value="Aminopeptidase/glucanase lid domain"/>
    <property type="match status" value="1"/>
</dbReference>
<keyword evidence="2" id="KW-0031">Aminopeptidase</keyword>
<proteinExistence type="inferred from homology"/>
<evidence type="ECO:0000256" key="1">
    <source>
        <dbReference type="ARBA" id="ARBA00006272"/>
    </source>
</evidence>
<dbReference type="EC" id="3.2.1.4" evidence="9"/>
<dbReference type="PIRSF" id="PIRSF001123">
    <property type="entry name" value="PepA_GA"/>
    <property type="match status" value="1"/>
</dbReference>
<organism evidence="9 10">
    <name type="scientific">Pseudobacteroides cellulosolvens ATCC 35603 = DSM 2933</name>
    <dbReference type="NCBI Taxonomy" id="398512"/>
    <lineage>
        <taxon>Bacteria</taxon>
        <taxon>Bacillati</taxon>
        <taxon>Bacillota</taxon>
        <taxon>Clostridia</taxon>
        <taxon>Eubacteriales</taxon>
        <taxon>Oscillospiraceae</taxon>
        <taxon>Pseudobacteroides</taxon>
    </lineage>
</organism>
<dbReference type="OrthoDB" id="9772053at2"/>
<comment type="similarity">
    <text evidence="1 6">Belongs to the peptidase M42 family.</text>
</comment>
<keyword evidence="3" id="KW-0645">Protease</keyword>
<comment type="cofactor">
    <cofactor evidence="8">
        <name>a divalent metal cation</name>
        <dbReference type="ChEBI" id="CHEBI:60240"/>
    </cofactor>
    <text evidence="8">Binds 2 divalent metal cations per subunit.</text>
</comment>
<evidence type="ECO:0000313" key="10">
    <source>
        <dbReference type="Proteomes" id="UP000036923"/>
    </source>
</evidence>
<feature type="binding site" evidence="8">
    <location>
        <position position="169"/>
    </location>
    <ligand>
        <name>Zn(2+)</name>
        <dbReference type="ChEBI" id="CHEBI:29105"/>
        <label>1</label>
    </ligand>
</feature>
<dbReference type="STRING" id="398512.Bccel_1452"/>
<dbReference type="InterPro" id="IPR008007">
    <property type="entry name" value="Peptidase_M42"/>
</dbReference>
<evidence type="ECO:0000256" key="8">
    <source>
        <dbReference type="PIRSR" id="PIRSR001123-2"/>
    </source>
</evidence>
<accession>A0A0L6JK98</accession>
<dbReference type="RefSeq" id="WP_036943730.1">
    <property type="nucleotide sequence ID" value="NZ_JQKC01000023.1"/>
</dbReference>
<dbReference type="AlphaFoldDB" id="A0A0L6JK98"/>
<keyword evidence="4 8" id="KW-0479">Metal-binding</keyword>
<dbReference type="EMBL" id="LGTC01000001">
    <property type="protein sequence ID" value="KNY26190.1"/>
    <property type="molecule type" value="Genomic_DNA"/>
</dbReference>
<dbReference type="CDD" id="cd05656">
    <property type="entry name" value="M42_Frv"/>
    <property type="match status" value="1"/>
</dbReference>
<dbReference type="Proteomes" id="UP000036923">
    <property type="component" value="Unassembled WGS sequence"/>
</dbReference>
<evidence type="ECO:0000256" key="3">
    <source>
        <dbReference type="ARBA" id="ARBA00022670"/>
    </source>
</evidence>
<dbReference type="SUPFAM" id="SSF53187">
    <property type="entry name" value="Zn-dependent exopeptidases"/>
    <property type="match status" value="1"/>
</dbReference>
<evidence type="ECO:0000256" key="6">
    <source>
        <dbReference type="PIRNR" id="PIRNR001123"/>
    </source>
</evidence>
<dbReference type="GO" id="GO:0004177">
    <property type="term" value="F:aminopeptidase activity"/>
    <property type="evidence" value="ECO:0007669"/>
    <property type="project" value="UniProtKB-UniRule"/>
</dbReference>
<dbReference type="GO" id="GO:0006508">
    <property type="term" value="P:proteolysis"/>
    <property type="evidence" value="ECO:0007669"/>
    <property type="project" value="UniProtKB-KW"/>
</dbReference>
<evidence type="ECO:0000256" key="2">
    <source>
        <dbReference type="ARBA" id="ARBA00022438"/>
    </source>
</evidence>
<feature type="binding site" evidence="8">
    <location>
        <position position="169"/>
    </location>
    <ligand>
        <name>Zn(2+)</name>
        <dbReference type="ChEBI" id="CHEBI:29105"/>
        <label>2</label>
    </ligand>
</feature>
<feature type="binding site" evidence="8">
    <location>
        <position position="220"/>
    </location>
    <ligand>
        <name>Zn(2+)</name>
        <dbReference type="ChEBI" id="CHEBI:29105"/>
        <label>1</label>
    </ligand>
</feature>
<dbReference type="PANTHER" id="PTHR32481:SF5">
    <property type="entry name" value="ENDOGLUCANASE"/>
    <property type="match status" value="1"/>
</dbReference>
<keyword evidence="10" id="KW-1185">Reference proteome</keyword>
<feature type="binding site" evidence="8">
    <location>
        <position position="198"/>
    </location>
    <ligand>
        <name>Zn(2+)</name>
        <dbReference type="ChEBI" id="CHEBI:29105"/>
        <label>2</label>
    </ligand>
</feature>
<comment type="caution">
    <text evidence="9">The sequence shown here is derived from an EMBL/GenBank/DDBJ whole genome shotgun (WGS) entry which is preliminary data.</text>
</comment>
<dbReference type="eggNOG" id="COG1363">
    <property type="taxonomic scope" value="Bacteria"/>
</dbReference>
<keyword evidence="5 9" id="KW-0378">Hydrolase</keyword>
<dbReference type="Gene3D" id="2.40.30.40">
    <property type="entry name" value="Peptidase M42, domain 2"/>
    <property type="match status" value="1"/>
</dbReference>
<dbReference type="GO" id="GO:0046872">
    <property type="term" value="F:metal ion binding"/>
    <property type="evidence" value="ECO:0007669"/>
    <property type="project" value="UniProtKB-UniRule"/>
</dbReference>
<dbReference type="InterPro" id="IPR023367">
    <property type="entry name" value="Peptidase_M42_dom2"/>
</dbReference>
<evidence type="ECO:0000256" key="7">
    <source>
        <dbReference type="PIRSR" id="PIRSR001123-1"/>
    </source>
</evidence>
<evidence type="ECO:0000256" key="5">
    <source>
        <dbReference type="ARBA" id="ARBA00022801"/>
    </source>
</evidence>
<dbReference type="InterPro" id="IPR051464">
    <property type="entry name" value="Peptidase_M42_aminopept"/>
</dbReference>
<sequence length="351" mass="38853">MILKELTELNGISGSEYNVMEYIKSHVEKYADSINIDSMGNLIAFKKGTTGKYKVMLSAHMDEVGLMVTGYQDGMLKFKNVGGLDERILPGKIVVIGDKRIPGFIGVKPIHLQEREERGNNIKLKSMYIDIGMDKKEEAEALAPLGEYVAFYSEYTELGNDTVKAKALDDRVGCAILMELIKEKYNFDLYACFTVQEEVGLRGSEIAAYRIKPHLALIMEGTTCSDVPGVEEHNYSTILGGGAALTIMDRTSYADKVLVDFLYKLAEENNIKVQFKRTTTGGNDAGKIQLTGSGVKVASISVPCRYIHSPVSVMNKKDYESCLELAKLALERFNNDEILGGLIIDKVISKK</sequence>
<keyword evidence="9" id="KW-0326">Glycosidase</keyword>
<feature type="binding site" evidence="8">
    <location>
        <position position="308"/>
    </location>
    <ligand>
        <name>Zn(2+)</name>
        <dbReference type="ChEBI" id="CHEBI:29105"/>
        <label>2</label>
    </ligand>
</feature>
<dbReference type="PATRIC" id="fig|398512.5.peg.1509"/>
<feature type="active site" description="Proton acceptor" evidence="7">
    <location>
        <position position="197"/>
    </location>
</feature>
<reference evidence="10" key="1">
    <citation type="submission" date="2015-07" db="EMBL/GenBank/DDBJ databases">
        <title>Near-Complete Genome Sequence of the Cellulolytic Bacterium Bacteroides (Pseudobacteroides) cellulosolvens ATCC 35603.</title>
        <authorList>
            <person name="Dassa B."/>
            <person name="Utturkar S.M."/>
            <person name="Klingeman D.M."/>
            <person name="Hurt R.A."/>
            <person name="Keller M."/>
            <person name="Xu J."/>
            <person name="Reddy Y.H.K."/>
            <person name="Borovok I."/>
            <person name="Grinberg I.R."/>
            <person name="Lamed R."/>
            <person name="Zhivin O."/>
            <person name="Bayer E.A."/>
            <person name="Brown S.D."/>
        </authorList>
    </citation>
    <scope>NUCLEOTIDE SEQUENCE [LARGE SCALE GENOMIC DNA]</scope>
    <source>
        <strain evidence="10">DSM 2933</strain>
    </source>
</reference>
<dbReference type="Gene3D" id="3.40.630.10">
    <property type="entry name" value="Zn peptidases"/>
    <property type="match status" value="1"/>
</dbReference>
<gene>
    <name evidence="9" type="ORF">Bccel_1452</name>
</gene>
<name>A0A0L6JK98_9FIRM</name>
<dbReference type="PANTHER" id="PTHR32481">
    <property type="entry name" value="AMINOPEPTIDASE"/>
    <property type="match status" value="1"/>
</dbReference>
<protein>
    <submittedName>
        <fullName evidence="9">Cellulase</fullName>
        <ecNumber evidence="9">3.2.1.4</ecNumber>
    </submittedName>
</protein>
<dbReference type="Pfam" id="PF05343">
    <property type="entry name" value="Peptidase_M42"/>
    <property type="match status" value="1"/>
</dbReference>
<feature type="binding site" evidence="8">
    <location>
        <position position="60"/>
    </location>
    <ligand>
        <name>Zn(2+)</name>
        <dbReference type="ChEBI" id="CHEBI:29105"/>
        <label>1</label>
    </ligand>
</feature>
<dbReference type="GO" id="GO:0008810">
    <property type="term" value="F:cellulase activity"/>
    <property type="evidence" value="ECO:0007669"/>
    <property type="project" value="UniProtKB-EC"/>
</dbReference>
<evidence type="ECO:0000313" key="9">
    <source>
        <dbReference type="EMBL" id="KNY26190.1"/>
    </source>
</evidence>